<evidence type="ECO:0000313" key="2">
    <source>
        <dbReference type="EMBL" id="MFC4295514.1"/>
    </source>
</evidence>
<dbReference type="RefSeq" id="WP_379538987.1">
    <property type="nucleotide sequence ID" value="NZ_JBHSDR010000006.1"/>
</dbReference>
<proteinExistence type="predicted"/>
<keyword evidence="3" id="KW-1185">Reference proteome</keyword>
<protein>
    <recommendedName>
        <fullName evidence="4">Secreted protein</fullName>
    </recommendedName>
</protein>
<evidence type="ECO:0000313" key="3">
    <source>
        <dbReference type="Proteomes" id="UP001595828"/>
    </source>
</evidence>
<dbReference type="EMBL" id="JBHSDR010000006">
    <property type="protein sequence ID" value="MFC4295514.1"/>
    <property type="molecule type" value="Genomic_DNA"/>
</dbReference>
<dbReference type="Proteomes" id="UP001595828">
    <property type="component" value="Unassembled WGS sequence"/>
</dbReference>
<evidence type="ECO:0008006" key="4">
    <source>
        <dbReference type="Google" id="ProtNLM"/>
    </source>
</evidence>
<keyword evidence="1" id="KW-0732">Signal</keyword>
<feature type="chain" id="PRO_5045770367" description="Secreted protein" evidence="1">
    <location>
        <begin position="21"/>
        <end position="230"/>
    </location>
</feature>
<sequence>MKKLLAIVASLTLVPVQVAAQSETGTRIGGRPAQAPESGSNTERARIWLERYAACIAKRDPKHLAGVLDAPINQDVAVGKLVEGNYDSCLSAGATADELRMNARLMLGALYAEQVTRMVGRLTPDMLPPDVLPLPSGADLDQPARARASLVRFGECVMRKNPPAALEFVAADAGKSRETAALKDLVPYLGQCVDAGVQFQLSRSILEASLAEAIYRTLQNSDPAKGSTLP</sequence>
<evidence type="ECO:0000256" key="1">
    <source>
        <dbReference type="SAM" id="SignalP"/>
    </source>
</evidence>
<organism evidence="2 3">
    <name type="scientific">Novosphingobium tardum</name>
    <dbReference type="NCBI Taxonomy" id="1538021"/>
    <lineage>
        <taxon>Bacteria</taxon>
        <taxon>Pseudomonadati</taxon>
        <taxon>Pseudomonadota</taxon>
        <taxon>Alphaproteobacteria</taxon>
        <taxon>Sphingomonadales</taxon>
        <taxon>Sphingomonadaceae</taxon>
        <taxon>Novosphingobium</taxon>
    </lineage>
</organism>
<gene>
    <name evidence="2" type="ORF">ACFO0A_10660</name>
</gene>
<accession>A0ABV8RRY0</accession>
<reference evidence="3" key="1">
    <citation type="journal article" date="2019" name="Int. J. Syst. Evol. Microbiol.">
        <title>The Global Catalogue of Microorganisms (GCM) 10K type strain sequencing project: providing services to taxonomists for standard genome sequencing and annotation.</title>
        <authorList>
            <consortium name="The Broad Institute Genomics Platform"/>
            <consortium name="The Broad Institute Genome Sequencing Center for Infectious Disease"/>
            <person name="Wu L."/>
            <person name="Ma J."/>
        </authorList>
    </citation>
    <scope>NUCLEOTIDE SEQUENCE [LARGE SCALE GENOMIC DNA]</scope>
    <source>
        <strain evidence="3">CGMCC 1.12989</strain>
    </source>
</reference>
<feature type="signal peptide" evidence="1">
    <location>
        <begin position="1"/>
        <end position="20"/>
    </location>
</feature>
<name>A0ABV8RRY0_9SPHN</name>
<comment type="caution">
    <text evidence="2">The sequence shown here is derived from an EMBL/GenBank/DDBJ whole genome shotgun (WGS) entry which is preliminary data.</text>
</comment>